<accession>C3X976</accession>
<dbReference type="EMBL" id="GG658170">
    <property type="protein sequence ID" value="EEO29752.1"/>
    <property type="molecule type" value="Genomic_DNA"/>
</dbReference>
<dbReference type="InterPro" id="IPR059000">
    <property type="entry name" value="ATPase_P-type_domA"/>
</dbReference>
<dbReference type="InterPro" id="IPR018303">
    <property type="entry name" value="ATPase_P-typ_P_site"/>
</dbReference>
<comment type="similarity">
    <text evidence="2">Belongs to the cation transport ATPase (P-type) (TC 3.A.3) family. Type IIA subfamily.</text>
</comment>
<dbReference type="Proteomes" id="UP000005089">
    <property type="component" value="Unassembled WGS sequence"/>
</dbReference>
<feature type="transmembrane region" description="Helical" evidence="11">
    <location>
        <begin position="862"/>
        <end position="880"/>
    </location>
</feature>
<dbReference type="HOGENOM" id="CLU_002360_2_1_4"/>
<gene>
    <name evidence="13" type="ORF">OFBG_00780</name>
</gene>
<dbReference type="NCBIfam" id="TIGR01494">
    <property type="entry name" value="ATPase_P-type"/>
    <property type="match status" value="2"/>
</dbReference>
<keyword evidence="5" id="KW-0479">Metal-binding</keyword>
<dbReference type="PRINTS" id="PR00119">
    <property type="entry name" value="CATATPASE"/>
</dbReference>
<dbReference type="Pfam" id="PF08282">
    <property type="entry name" value="Hydrolase_3"/>
    <property type="match status" value="1"/>
</dbReference>
<evidence type="ECO:0000313" key="13">
    <source>
        <dbReference type="EMBL" id="EEO29752.1"/>
    </source>
</evidence>
<dbReference type="PROSITE" id="PS00154">
    <property type="entry name" value="ATPASE_E1_E2"/>
    <property type="match status" value="1"/>
</dbReference>
<dbReference type="InterPro" id="IPR023214">
    <property type="entry name" value="HAD_sf"/>
</dbReference>
<proteinExistence type="inferred from homology"/>
<evidence type="ECO:0000256" key="2">
    <source>
        <dbReference type="ARBA" id="ARBA00005675"/>
    </source>
</evidence>
<dbReference type="Gene3D" id="1.20.1110.10">
    <property type="entry name" value="Calcium-transporting ATPase, transmembrane domain"/>
    <property type="match status" value="1"/>
</dbReference>
<evidence type="ECO:0000313" key="14">
    <source>
        <dbReference type="Proteomes" id="UP000005089"/>
    </source>
</evidence>
<dbReference type="GO" id="GO:0005886">
    <property type="term" value="C:plasma membrane"/>
    <property type="evidence" value="ECO:0007669"/>
    <property type="project" value="UniProtKB-SubCell"/>
</dbReference>
<feature type="domain" description="Cation-transporting P-type ATPase N-terminal" evidence="12">
    <location>
        <begin position="73"/>
        <end position="146"/>
    </location>
</feature>
<dbReference type="Gene3D" id="2.70.150.10">
    <property type="entry name" value="Calcium-transporting ATPase, cytoplasmic transduction domain A"/>
    <property type="match status" value="1"/>
</dbReference>
<dbReference type="SFLD" id="SFLDG00002">
    <property type="entry name" value="C1.7:_P-type_atpase_like"/>
    <property type="match status" value="1"/>
</dbReference>
<dbReference type="GO" id="GO:0016887">
    <property type="term" value="F:ATP hydrolysis activity"/>
    <property type="evidence" value="ECO:0007669"/>
    <property type="project" value="InterPro"/>
</dbReference>
<feature type="transmembrane region" description="Helical" evidence="11">
    <location>
        <begin position="307"/>
        <end position="328"/>
    </location>
</feature>
<feature type="transmembrane region" description="Helical" evidence="11">
    <location>
        <begin position="789"/>
        <end position="807"/>
    </location>
</feature>
<keyword evidence="9 11" id="KW-1133">Transmembrane helix</keyword>
<dbReference type="GO" id="GO:1902600">
    <property type="term" value="P:proton transmembrane transport"/>
    <property type="evidence" value="ECO:0007669"/>
    <property type="project" value="TreeGrafter"/>
</dbReference>
<dbReference type="SUPFAM" id="SSF81660">
    <property type="entry name" value="Metal cation-transporting ATPase, ATP-binding domain N"/>
    <property type="match status" value="1"/>
</dbReference>
<feature type="transmembrane region" description="Helical" evidence="11">
    <location>
        <begin position="901"/>
        <end position="920"/>
    </location>
</feature>
<dbReference type="FunFam" id="2.70.150.10:FF:000016">
    <property type="entry name" value="Calcium-transporting P-type ATPase putative"/>
    <property type="match status" value="1"/>
</dbReference>
<sequence>MAHFLDLSGHLSRYRSIPAHMKTLSLSFWLQKRFSTIFADSHHAISTAEKERQLDKENIKYRERSQLFLKDLPWYAMPDDQVLARLEVDRNGLTEAEAKKRLHEFGLNTLSATKVRSPFARFFLQFNNVLIYVLLVSALITGLLRHWIDTGVILGVVLINAIIGFIQEGKAESALEAIRKMLSLEATIVRDGKRMSIFSEELVPGDIVMLASGDRVPADIRLIDVNSLSIDESALTGESHPVSKDVEPVQMNTPLGDRKDMVYSGTLVTHGSAMGVVVGTGDMTEFGRIGQMINEVKEITTPLLRQIAVFGRWLTVGILAVTVFTFIIGTVIRDYSIADMFLMCVALAVSAIPEGLPAVMTITLALGVQRMARLNAIVRRLPAVETLGSVTVICSDKTGTLTKNEMTVQTVVTPDRLFEVTGTGYFPAGEFYLNHHMVEVYKYPELEELVHAAVLCNDAVLQEKDDTWTVIGDPTEGALLSLGMKAGIDPNVQRDLEYRISSIPFESEHRFMATLNQDSSGTKFIFVKGAPETIIERSSDERTETGKRPINPHYWHEKIREIASSGQRTLAVAAKKVSADKTDVTFGDVEGGLVMLGLFGIIDPPREESLLAVDQCHHAGIVVKMITGDHVETARVIGERLNIGVGKPAVTGAELEKMDDAELRRVVGEVDVFARTSPEHKLRLVEALQANGEVTAMTGDGVNDAPALKRANVGLAMGVKGTEAAKEAASIVLADDNFSTIAGAVREGRRIYDNLQKGILFLLPTNGGMTMVVIAAVLFDFALPMTSKQILWINMITAVTLCLGLTFERPEANVMDRPPRNPKAPPLSYYQIWRIVFVSFILMLAALLLFNLELRRGQSIEVARTIVACTIVVGQMAYLLNCRFLRSSSLTRRIFCGNPSIYISMGILAVLQLIYTYAPWFHDLFDTASLRPQDWILVLAMGLGTFLIIEMDKAIERFLAARNGKPDF</sequence>
<dbReference type="SUPFAM" id="SSF81665">
    <property type="entry name" value="Calcium ATPase, transmembrane domain M"/>
    <property type="match status" value="1"/>
</dbReference>
<evidence type="ECO:0000256" key="4">
    <source>
        <dbReference type="ARBA" id="ARBA00022692"/>
    </source>
</evidence>
<dbReference type="GO" id="GO:0006883">
    <property type="term" value="P:intracellular sodium ion homeostasis"/>
    <property type="evidence" value="ECO:0007669"/>
    <property type="project" value="TreeGrafter"/>
</dbReference>
<protein>
    <submittedName>
        <fullName evidence="13">Putative calcium-translocating P-type ATPase, PMCA-type</fullName>
    </submittedName>
</protein>
<feature type="transmembrane region" description="Helical" evidence="11">
    <location>
        <begin position="340"/>
        <end position="366"/>
    </location>
</feature>
<dbReference type="CDD" id="cd02080">
    <property type="entry name" value="P-type_ATPase_cation"/>
    <property type="match status" value="1"/>
</dbReference>
<feature type="transmembrane region" description="Helical" evidence="11">
    <location>
        <begin position="122"/>
        <end position="140"/>
    </location>
</feature>
<evidence type="ECO:0000256" key="8">
    <source>
        <dbReference type="ARBA" id="ARBA00022967"/>
    </source>
</evidence>
<comment type="subcellular location">
    <subcellularLocation>
        <location evidence="1">Cell membrane</location>
        <topology evidence="1">Multi-pass membrane protein</topology>
    </subcellularLocation>
</comment>
<dbReference type="SUPFAM" id="SSF81653">
    <property type="entry name" value="Calcium ATPase, transduction domain A"/>
    <property type="match status" value="1"/>
</dbReference>
<dbReference type="SMART" id="SM00831">
    <property type="entry name" value="Cation_ATPase_N"/>
    <property type="match status" value="1"/>
</dbReference>
<dbReference type="PANTHER" id="PTHR43294">
    <property type="entry name" value="SODIUM/POTASSIUM-TRANSPORTING ATPASE SUBUNIT ALPHA"/>
    <property type="match status" value="1"/>
</dbReference>
<feature type="transmembrane region" description="Helical" evidence="11">
    <location>
        <begin position="932"/>
        <end position="949"/>
    </location>
</feature>
<evidence type="ECO:0000256" key="6">
    <source>
        <dbReference type="ARBA" id="ARBA00022741"/>
    </source>
</evidence>
<dbReference type="SFLD" id="SFLDS00003">
    <property type="entry name" value="Haloacid_Dehalogenase"/>
    <property type="match status" value="1"/>
</dbReference>
<dbReference type="InterPro" id="IPR001757">
    <property type="entry name" value="P_typ_ATPase"/>
</dbReference>
<dbReference type="GO" id="GO:0036376">
    <property type="term" value="P:sodium ion export across plasma membrane"/>
    <property type="evidence" value="ECO:0007669"/>
    <property type="project" value="TreeGrafter"/>
</dbReference>
<dbReference type="Pfam" id="PF13246">
    <property type="entry name" value="Cation_ATPase"/>
    <property type="match status" value="1"/>
</dbReference>
<dbReference type="InterPro" id="IPR036412">
    <property type="entry name" value="HAD-like_sf"/>
</dbReference>
<dbReference type="GO" id="GO:1990573">
    <property type="term" value="P:potassium ion import across plasma membrane"/>
    <property type="evidence" value="ECO:0007669"/>
    <property type="project" value="TreeGrafter"/>
</dbReference>
<feature type="transmembrane region" description="Helical" evidence="11">
    <location>
        <begin position="759"/>
        <end position="783"/>
    </location>
</feature>
<reference evidence="13 14" key="1">
    <citation type="submission" date="2009-02" db="EMBL/GenBank/DDBJ databases">
        <title>The Genome Sequence of Oxalobacter formigenes OXCC13.</title>
        <authorList>
            <consortium name="The Broad Institute Genome Sequencing Platform"/>
            <person name="Ward D."/>
            <person name="Young S.K."/>
            <person name="Kodira C.D."/>
            <person name="Zeng Q."/>
            <person name="Koehrsen M."/>
            <person name="Alvarado L."/>
            <person name="Berlin A."/>
            <person name="Borenstein D."/>
            <person name="Chen Z."/>
            <person name="Engels R."/>
            <person name="Freedman E."/>
            <person name="Gellesch M."/>
            <person name="Goldberg J."/>
            <person name="Griggs A."/>
            <person name="Gujja S."/>
            <person name="Heiman D."/>
            <person name="Hepburn T."/>
            <person name="Howarth C."/>
            <person name="Jen D."/>
            <person name="Larson L."/>
            <person name="Lewis B."/>
            <person name="Mehta T."/>
            <person name="Park D."/>
            <person name="Pearson M."/>
            <person name="Roberts A."/>
            <person name="Saif S."/>
            <person name="Shea T."/>
            <person name="Shenoy N."/>
            <person name="Sisk P."/>
            <person name="Stolte C."/>
            <person name="Sykes S."/>
            <person name="Walk T."/>
            <person name="White J."/>
            <person name="Yandava C."/>
            <person name="Allison M.J."/>
            <person name="Lander E."/>
            <person name="Nusbaum C."/>
            <person name="Galagan J."/>
            <person name="Birren B."/>
        </authorList>
    </citation>
    <scope>NUCLEOTIDE SEQUENCE [LARGE SCALE GENOMIC DNA]</scope>
    <source>
        <strain evidence="13 14">OXCC13</strain>
    </source>
</reference>
<evidence type="ECO:0000256" key="7">
    <source>
        <dbReference type="ARBA" id="ARBA00022840"/>
    </source>
</evidence>
<evidence type="ECO:0000256" key="11">
    <source>
        <dbReference type="SAM" id="Phobius"/>
    </source>
</evidence>
<dbReference type="Pfam" id="PF00122">
    <property type="entry name" value="E1-E2_ATPase"/>
    <property type="match status" value="1"/>
</dbReference>
<dbReference type="SFLD" id="SFLDF00027">
    <property type="entry name" value="p-type_atpase"/>
    <property type="match status" value="1"/>
</dbReference>
<dbReference type="Gene3D" id="3.40.50.1000">
    <property type="entry name" value="HAD superfamily/HAD-like"/>
    <property type="match status" value="1"/>
</dbReference>
<feature type="transmembrane region" description="Helical" evidence="11">
    <location>
        <begin position="146"/>
        <end position="166"/>
    </location>
</feature>
<keyword evidence="3" id="KW-1003">Cell membrane</keyword>
<organism evidence="13 14">
    <name type="scientific">Oxalobacter formigenes OXCC13</name>
    <dbReference type="NCBI Taxonomy" id="556269"/>
    <lineage>
        <taxon>Bacteria</taxon>
        <taxon>Pseudomonadati</taxon>
        <taxon>Pseudomonadota</taxon>
        <taxon>Betaproteobacteria</taxon>
        <taxon>Burkholderiales</taxon>
        <taxon>Oxalobacteraceae</taxon>
        <taxon>Oxalobacter</taxon>
    </lineage>
</organism>
<dbReference type="GO" id="GO:0005391">
    <property type="term" value="F:P-type sodium:potassium-exchanging transporter activity"/>
    <property type="evidence" value="ECO:0007669"/>
    <property type="project" value="TreeGrafter"/>
</dbReference>
<dbReference type="Pfam" id="PF00689">
    <property type="entry name" value="Cation_ATPase_C"/>
    <property type="match status" value="1"/>
</dbReference>
<keyword evidence="4 11" id="KW-0812">Transmembrane</keyword>
<evidence type="ECO:0000259" key="12">
    <source>
        <dbReference type="SMART" id="SM00831"/>
    </source>
</evidence>
<dbReference type="InterPro" id="IPR050510">
    <property type="entry name" value="Cation_transp_ATPase_P-type"/>
</dbReference>
<evidence type="ECO:0000256" key="10">
    <source>
        <dbReference type="ARBA" id="ARBA00023136"/>
    </source>
</evidence>
<dbReference type="PANTHER" id="PTHR43294:SF20">
    <property type="entry name" value="P-TYPE ATPASE"/>
    <property type="match status" value="1"/>
</dbReference>
<keyword evidence="6" id="KW-0547">Nucleotide-binding</keyword>
<dbReference type="InterPro" id="IPR004014">
    <property type="entry name" value="ATPase_P-typ_cation-transptr_N"/>
</dbReference>
<feature type="transmembrane region" description="Helical" evidence="11">
    <location>
        <begin position="827"/>
        <end position="850"/>
    </location>
</feature>
<dbReference type="InterPro" id="IPR006068">
    <property type="entry name" value="ATPase_P-typ_cation-transptr_C"/>
</dbReference>
<dbReference type="InterPro" id="IPR044492">
    <property type="entry name" value="P_typ_ATPase_HD_dom"/>
</dbReference>
<evidence type="ECO:0000256" key="5">
    <source>
        <dbReference type="ARBA" id="ARBA00022723"/>
    </source>
</evidence>
<name>C3X976_OXAFO</name>
<dbReference type="GO" id="GO:0005524">
    <property type="term" value="F:ATP binding"/>
    <property type="evidence" value="ECO:0007669"/>
    <property type="project" value="UniProtKB-KW"/>
</dbReference>
<dbReference type="AlphaFoldDB" id="C3X976"/>
<dbReference type="InterPro" id="IPR023299">
    <property type="entry name" value="ATPase_P-typ_cyto_dom_N"/>
</dbReference>
<dbReference type="GO" id="GO:0046872">
    <property type="term" value="F:metal ion binding"/>
    <property type="evidence" value="ECO:0007669"/>
    <property type="project" value="UniProtKB-KW"/>
</dbReference>
<evidence type="ECO:0000256" key="9">
    <source>
        <dbReference type="ARBA" id="ARBA00022989"/>
    </source>
</evidence>
<keyword evidence="14" id="KW-1185">Reference proteome</keyword>
<dbReference type="SUPFAM" id="SSF56784">
    <property type="entry name" value="HAD-like"/>
    <property type="match status" value="1"/>
</dbReference>
<dbReference type="PRINTS" id="PR00120">
    <property type="entry name" value="HATPASE"/>
</dbReference>
<dbReference type="InterPro" id="IPR023298">
    <property type="entry name" value="ATPase_P-typ_TM_dom_sf"/>
</dbReference>
<evidence type="ECO:0000256" key="1">
    <source>
        <dbReference type="ARBA" id="ARBA00004651"/>
    </source>
</evidence>
<dbReference type="Gene3D" id="3.40.1110.10">
    <property type="entry name" value="Calcium-transporting ATPase, cytoplasmic domain N"/>
    <property type="match status" value="1"/>
</dbReference>
<dbReference type="GO" id="GO:0030007">
    <property type="term" value="P:intracellular potassium ion homeostasis"/>
    <property type="evidence" value="ECO:0007669"/>
    <property type="project" value="TreeGrafter"/>
</dbReference>
<keyword evidence="10 11" id="KW-0472">Membrane</keyword>
<dbReference type="Pfam" id="PF00690">
    <property type="entry name" value="Cation_ATPase_N"/>
    <property type="match status" value="1"/>
</dbReference>
<evidence type="ECO:0000256" key="3">
    <source>
        <dbReference type="ARBA" id="ARBA00022475"/>
    </source>
</evidence>
<dbReference type="InterPro" id="IPR008250">
    <property type="entry name" value="ATPase_P-typ_transduc_dom_A_sf"/>
</dbReference>
<keyword evidence="8" id="KW-1278">Translocase</keyword>
<dbReference type="eggNOG" id="COG0474">
    <property type="taxonomic scope" value="Bacteria"/>
</dbReference>
<keyword evidence="7" id="KW-0067">ATP-binding</keyword>